<keyword evidence="1" id="KW-0614">Plasmid</keyword>
<accession>A0A2Z2PLF3</accession>
<evidence type="ECO:0000313" key="1">
    <source>
        <dbReference type="EMBL" id="ASK43677.1"/>
    </source>
</evidence>
<name>A0A2Z2PLF3_AGRTU</name>
<geneLocation type="plasmid" evidence="1">
    <name>pTi_CFBP1904</name>
</geneLocation>
<sequence length="125" mass="13885">MSAPVSHSTEQALRAAMNRLLTGSAIKSDGRLTVVNLAIEAGVSRATANRAAAVLIEFRRAIGERREQPNEIAGLREAEKRSNTHILAQHAQARALYQRQAQQRAVRAQILSFRRRSDDDNNENQ</sequence>
<proteinExistence type="predicted"/>
<organism evidence="1">
    <name type="scientific">Agrobacterium tumefaciens</name>
    <dbReference type="NCBI Taxonomy" id="358"/>
    <lineage>
        <taxon>Bacteria</taxon>
        <taxon>Pseudomonadati</taxon>
        <taxon>Pseudomonadota</taxon>
        <taxon>Alphaproteobacteria</taxon>
        <taxon>Hyphomicrobiales</taxon>
        <taxon>Rhizobiaceae</taxon>
        <taxon>Rhizobium/Agrobacterium group</taxon>
        <taxon>Agrobacterium</taxon>
        <taxon>Agrobacterium tumefaciens complex</taxon>
    </lineage>
</organism>
<reference evidence="1" key="1">
    <citation type="submission" date="2016-10" db="EMBL/GenBank/DDBJ databases">
        <title>Agrobacterium Ti plasmids: Classification based on T-DNA and Vir regions organization.</title>
        <authorList>
            <person name="Nabi N."/>
            <person name="Vial L."/>
            <person name="Ben Hafsa A."/>
            <person name="Chapulliot D."/>
            <person name="Berard A."/>
            <person name="Chauveau A."/>
            <person name="Le Paslier M.-C."/>
            <person name="Harzallah Skhiri F."/>
            <person name="Brunel D."/>
            <person name="Nesme X."/>
            <person name="Chaouachi M."/>
        </authorList>
    </citation>
    <scope>NUCLEOTIDE SEQUENCE</scope>
    <source>
        <strain evidence="1">CFBP1904</strain>
        <plasmid evidence="1">pTi_CFBP1904</plasmid>
    </source>
</reference>
<dbReference type="EMBL" id="KY000042">
    <property type="protein sequence ID" value="ASK43677.1"/>
    <property type="molecule type" value="Genomic_DNA"/>
</dbReference>
<dbReference type="AlphaFoldDB" id="A0A2Z2PLF3"/>
<protein>
    <submittedName>
        <fullName evidence="1">Uncharacterized protein</fullName>
    </submittedName>
</protein>